<gene>
    <name evidence="2" type="ORF">DWX41_18585</name>
</gene>
<evidence type="ECO:0000313" key="3">
    <source>
        <dbReference type="Proteomes" id="UP000261111"/>
    </source>
</evidence>
<feature type="transmembrane region" description="Helical" evidence="1">
    <location>
        <begin position="103"/>
        <end position="123"/>
    </location>
</feature>
<reference evidence="2 3" key="1">
    <citation type="submission" date="2018-08" db="EMBL/GenBank/DDBJ databases">
        <title>A genome reference for cultivated species of the human gut microbiota.</title>
        <authorList>
            <person name="Zou Y."/>
            <person name="Xue W."/>
            <person name="Luo G."/>
        </authorList>
    </citation>
    <scope>NUCLEOTIDE SEQUENCE [LARGE SCALE GENOMIC DNA]</scope>
    <source>
        <strain evidence="2 3">AF19-21</strain>
    </source>
</reference>
<name>A0A3E2WKQ9_9FIRM</name>
<dbReference type="Proteomes" id="UP000261111">
    <property type="component" value="Unassembled WGS sequence"/>
</dbReference>
<keyword evidence="1" id="KW-1133">Transmembrane helix</keyword>
<proteinExistence type="predicted"/>
<comment type="caution">
    <text evidence="2">The sequence shown here is derived from an EMBL/GenBank/DDBJ whole genome shotgun (WGS) entry which is preliminary data.</text>
</comment>
<evidence type="ECO:0008006" key="4">
    <source>
        <dbReference type="Google" id="ProtNLM"/>
    </source>
</evidence>
<keyword evidence="1" id="KW-0472">Membrane</keyword>
<accession>A0A3E2WKQ9</accession>
<evidence type="ECO:0000313" key="2">
    <source>
        <dbReference type="EMBL" id="RGC27276.1"/>
    </source>
</evidence>
<sequence>MKRKIPVPQKLNHFFLVCGLLMSASELWKQWYLTFRLNHGIYQWWYFPFQLCSIAMYLLLVIPWLKPSRFRQALLSFLMNYSLLGGIAVFADTSGLHYDAPLLTIHSYLWHFLLIVIGLTAGLSYMKSPASQHLRLRHFRDSTLLYLTCCAAATLLNLLLDSFGTINMFYINPDYLMQQIGFSALIPYIGNTPAILIYILSTILGAAVLFHIWSFAAYIYQQNHHQTD</sequence>
<dbReference type="RefSeq" id="WP_117441193.1">
    <property type="nucleotide sequence ID" value="NZ_QVIA01000025.1"/>
</dbReference>
<organism evidence="2 3">
    <name type="scientific">Hungatella hathewayi</name>
    <dbReference type="NCBI Taxonomy" id="154046"/>
    <lineage>
        <taxon>Bacteria</taxon>
        <taxon>Bacillati</taxon>
        <taxon>Bacillota</taxon>
        <taxon>Clostridia</taxon>
        <taxon>Lachnospirales</taxon>
        <taxon>Lachnospiraceae</taxon>
        <taxon>Hungatella</taxon>
    </lineage>
</organism>
<dbReference type="EMBL" id="QVIA01000025">
    <property type="protein sequence ID" value="RGC27276.1"/>
    <property type="molecule type" value="Genomic_DNA"/>
</dbReference>
<feature type="transmembrane region" description="Helical" evidence="1">
    <location>
        <begin position="72"/>
        <end position="91"/>
    </location>
</feature>
<evidence type="ECO:0000256" key="1">
    <source>
        <dbReference type="SAM" id="Phobius"/>
    </source>
</evidence>
<dbReference type="AlphaFoldDB" id="A0A3E2WKQ9"/>
<feature type="transmembrane region" description="Helical" evidence="1">
    <location>
        <begin position="12"/>
        <end position="32"/>
    </location>
</feature>
<feature type="transmembrane region" description="Helical" evidence="1">
    <location>
        <begin position="44"/>
        <end position="65"/>
    </location>
</feature>
<keyword evidence="1" id="KW-0812">Transmembrane</keyword>
<feature type="transmembrane region" description="Helical" evidence="1">
    <location>
        <begin position="144"/>
        <end position="171"/>
    </location>
</feature>
<protein>
    <recommendedName>
        <fullName evidence="4">TIGR02206 family membrane protein</fullName>
    </recommendedName>
</protein>
<dbReference type="GeneID" id="93332247"/>
<feature type="transmembrane region" description="Helical" evidence="1">
    <location>
        <begin position="195"/>
        <end position="220"/>
    </location>
</feature>